<dbReference type="PROSITE" id="PS50157">
    <property type="entry name" value="ZINC_FINGER_C2H2_2"/>
    <property type="match status" value="6"/>
</dbReference>
<proteinExistence type="predicted"/>
<feature type="compositionally biased region" description="Polar residues" evidence="6">
    <location>
        <begin position="1219"/>
        <end position="1232"/>
    </location>
</feature>
<feature type="domain" description="C2H2-type" evidence="7">
    <location>
        <begin position="701"/>
        <end position="728"/>
    </location>
</feature>
<keyword evidence="1" id="KW-0479">Metal-binding</keyword>
<keyword evidence="4" id="KW-0862">Zinc</keyword>
<dbReference type="InterPro" id="IPR046341">
    <property type="entry name" value="SET_dom_sf"/>
</dbReference>
<feature type="compositionally biased region" description="Basic and acidic residues" evidence="6">
    <location>
        <begin position="1504"/>
        <end position="1513"/>
    </location>
</feature>
<keyword evidence="10" id="KW-1185">Reference proteome</keyword>
<feature type="region of interest" description="Disordered" evidence="6">
    <location>
        <begin position="222"/>
        <end position="256"/>
    </location>
</feature>
<feature type="region of interest" description="Disordered" evidence="6">
    <location>
        <begin position="63"/>
        <end position="89"/>
    </location>
</feature>
<feature type="domain" description="C2H2-type" evidence="7">
    <location>
        <begin position="796"/>
        <end position="823"/>
    </location>
</feature>
<feature type="non-terminal residue" evidence="9">
    <location>
        <position position="1663"/>
    </location>
</feature>
<feature type="compositionally biased region" description="Polar residues" evidence="6">
    <location>
        <begin position="222"/>
        <end position="239"/>
    </location>
</feature>
<dbReference type="Proteomes" id="UP000183832">
    <property type="component" value="Unassembled WGS sequence"/>
</dbReference>
<evidence type="ECO:0000256" key="3">
    <source>
        <dbReference type="ARBA" id="ARBA00022771"/>
    </source>
</evidence>
<feature type="compositionally biased region" description="Acidic residues" evidence="6">
    <location>
        <begin position="1018"/>
        <end position="1030"/>
    </location>
</feature>
<dbReference type="GO" id="GO:0008757">
    <property type="term" value="F:S-adenosylmethionine-dependent methyltransferase activity"/>
    <property type="evidence" value="ECO:0007669"/>
    <property type="project" value="UniProtKB-ARBA"/>
</dbReference>
<feature type="domain" description="C2H2-type" evidence="7">
    <location>
        <begin position="733"/>
        <end position="761"/>
    </location>
</feature>
<dbReference type="PANTHER" id="PTHR24379">
    <property type="entry name" value="KRAB AND ZINC FINGER DOMAIN-CONTAINING"/>
    <property type="match status" value="1"/>
</dbReference>
<feature type="region of interest" description="Disordered" evidence="6">
    <location>
        <begin position="955"/>
        <end position="979"/>
    </location>
</feature>
<feature type="region of interest" description="Disordered" evidence="6">
    <location>
        <begin position="1638"/>
        <end position="1663"/>
    </location>
</feature>
<evidence type="ECO:0000313" key="9">
    <source>
        <dbReference type="EMBL" id="CRK91203.1"/>
    </source>
</evidence>
<feature type="domain" description="C2H2-type" evidence="7">
    <location>
        <begin position="824"/>
        <end position="854"/>
    </location>
</feature>
<feature type="compositionally biased region" description="Polar residues" evidence="6">
    <location>
        <begin position="1033"/>
        <end position="1050"/>
    </location>
</feature>
<dbReference type="Pfam" id="PF21549">
    <property type="entry name" value="PRDM2_PR"/>
    <property type="match status" value="1"/>
</dbReference>
<keyword evidence="3 5" id="KW-0863">Zinc-finger</keyword>
<evidence type="ECO:0000259" key="7">
    <source>
        <dbReference type="PROSITE" id="PS50157"/>
    </source>
</evidence>
<keyword evidence="2" id="KW-0677">Repeat</keyword>
<dbReference type="SMART" id="SM00355">
    <property type="entry name" value="ZnF_C2H2"/>
    <property type="match status" value="7"/>
</dbReference>
<protein>
    <submittedName>
        <fullName evidence="9">CLUMA_CG004886, isoform A</fullName>
    </submittedName>
</protein>
<dbReference type="SUPFAM" id="SSF57667">
    <property type="entry name" value="beta-beta-alpha zinc fingers"/>
    <property type="match status" value="3"/>
</dbReference>
<evidence type="ECO:0000256" key="2">
    <source>
        <dbReference type="ARBA" id="ARBA00022737"/>
    </source>
</evidence>
<evidence type="ECO:0000256" key="6">
    <source>
        <dbReference type="SAM" id="MobiDB-lite"/>
    </source>
</evidence>
<dbReference type="PROSITE" id="PS50280">
    <property type="entry name" value="SET"/>
    <property type="match status" value="1"/>
</dbReference>
<feature type="region of interest" description="Disordered" evidence="6">
    <location>
        <begin position="1219"/>
        <end position="1247"/>
    </location>
</feature>
<feature type="region of interest" description="Disordered" evidence="6">
    <location>
        <begin position="284"/>
        <end position="324"/>
    </location>
</feature>
<dbReference type="EMBL" id="CVRI01000020">
    <property type="protein sequence ID" value="CRK91203.1"/>
    <property type="molecule type" value="Genomic_DNA"/>
</dbReference>
<sequence>MPKSLMQNEESENEFSSANENSNLSGINPLVPSNQSNLFRQTSQVSGLSSAFNQNSSSSTSSIVNLNGSTLNNNNSSQNSNASSASANKKFRHQHFSKNIYIGTKNAERWDSLRNLFQFKNDVEFVSFLLTSAENEARSHKNGFKMPCFQKESNYTENSEDYEKEQSTSSFSQSCLQQQIHVKVPDEILQNVNPQVVTPKKVKRVQFKDNVNIINEEISKTQEASLKVSTSSDNNAQDHSISSTIDGSVSSDESNNTTEILDCRIEEKIKNELEEKQKLINYGRISGSSSRGRYDEAPTPPPISSSLRETPISEGEDDEMDEKSESIRPILSKRRFYDIRKAPTMLDVQLNTLAEPNHEKSVFDFKEDDDDDDCEGRLEINSDFMIRDRKSAVNKKSYKSKLCYACNTKHGKETCPIRNPLSSICNQIDFADWIQDHPIIEPVRINYDDQPLEDEKLFYDDSIKSENDLNELDDDMEDDEEPDNKPIDLNSEQSNEITFAEVSLPNEFEFLPSLTYPNISKSVFTKILIPKYTQIGPLVGVVTAENEIPDDCNMTNIFEIHDSILSKSIYFNTENRQKSNWIRYLQPAQARDLRNLTLIKVEDKIYFVSCMDINAGCELLYWSDDVNSAWSKKKVEKTNCGGCNLRFEHPLHYRTHCSVFHDPSFSLTIRKYHCKICGVAVLGKENIMKHAEKLHDGKGAYQCQYCKKFFLRLNYLEMHRTYGCAANPQRARPLCDFCGRKFCQPQKLKVHIKRMHSDMAEVLRDFQCKLCSKLLGSRAALQRHSKEVHSRNSAVVSCPRCQKLFQNRSNLKIHMLTHSGVRPFKCAENECSAAFTTKQCLQFHYKKVHGFTQEQMPKIERSVAYTFDAYSGGLKNEALEGMTRRQRKNLGESLDKVTRRMPQREKEIILKDKNFLSSITDLCKSENNLNLLSSKISSILNSNLRDINKKLLSEKPEELSMEDDEENFENVNDYTDSMNASGMEQKSMLSKNMRDLLQQKRNEEVNDSFSGNDTNDLEHDDDDCDGEDSDGNSFKTPSRSGMLENSQLPITSNPRFKDFLLQNNPNLVIRGFYNGNINSNRSINGSVPTSASLLVEAALNSVSNMIESSEISDGGTSHQINLNQDETPQQDMSDDMTSQEFQNSQTMMESVDDNLKLMKSQNFPIHLPSMASFNNNVNTNLMSENNEIEVDASSTPKPHDKLCSFASSGDKRLNMTSFQNQANDSCSPSRTLTPDKKNPNYNPNFTSQRNLQASQIQTSPNQMSARTMYGSEHNIESPASTPSLPRYDFGGESYQRSEKSMSGGGVLSNVEYQKNIQSIQQQQTSQSTHISSDDENSIVIAENLSVSHQSQNHIINEKIKLNPQVDLIYANNGKYDNNSLAISNQTNQMHRESLSDLRLKYNEQGLQNQDYTRNSVSHENINGGNGSDYQGLDMSSRAGLGYHAHNFQLTSSVGSNLSFNRYQHHIYDILTDREQIAQSQQHQDHQHHPFQIQQPPQQQIQHLMQDHISHDQESDQMQSGVDLSRTSNTYIVPSSPPHLPYSHTHSEMLRMASLDLSSSSSGASPSIVGTNNSHHVRHHSSFLSHATSRDLPDHHRFLSATDQRMLVDPTAHLILEQNNRLLSSENNRILDQSRLLSDGQSNRHVVSPRGFGAYHHPHHTHHQ</sequence>
<feature type="region of interest" description="Disordered" evidence="6">
    <location>
        <begin position="1476"/>
        <end position="1514"/>
    </location>
</feature>
<accession>A0A1J1HT78</accession>
<dbReference type="Gene3D" id="3.30.160.60">
    <property type="entry name" value="Classic Zinc Finger"/>
    <property type="match status" value="4"/>
</dbReference>
<feature type="compositionally biased region" description="Low complexity" evidence="6">
    <location>
        <begin position="240"/>
        <end position="254"/>
    </location>
</feature>
<feature type="compositionally biased region" description="Acidic residues" evidence="6">
    <location>
        <begin position="468"/>
        <end position="482"/>
    </location>
</feature>
<dbReference type="FunFam" id="3.30.160.60:FF:001636">
    <property type="entry name" value="CLUMA_CG004886, isoform A"/>
    <property type="match status" value="1"/>
</dbReference>
<feature type="compositionally biased region" description="Low complexity" evidence="6">
    <location>
        <begin position="14"/>
        <end position="25"/>
    </location>
</feature>
<feature type="compositionally biased region" description="Acidic residues" evidence="6">
    <location>
        <begin position="959"/>
        <end position="968"/>
    </location>
</feature>
<dbReference type="GO" id="GO:0008276">
    <property type="term" value="F:protein methyltransferase activity"/>
    <property type="evidence" value="ECO:0007669"/>
    <property type="project" value="UniProtKB-ARBA"/>
</dbReference>
<dbReference type="Pfam" id="PF00096">
    <property type="entry name" value="zf-C2H2"/>
    <property type="match status" value="1"/>
</dbReference>
<evidence type="ECO:0000256" key="1">
    <source>
        <dbReference type="ARBA" id="ARBA00022723"/>
    </source>
</evidence>
<gene>
    <name evidence="9" type="ORF">CLUMA_CG004886</name>
</gene>
<feature type="domain" description="SET" evidence="8">
    <location>
        <begin position="506"/>
        <end position="624"/>
    </location>
</feature>
<organism evidence="9 10">
    <name type="scientific">Clunio marinus</name>
    <dbReference type="NCBI Taxonomy" id="568069"/>
    <lineage>
        <taxon>Eukaryota</taxon>
        <taxon>Metazoa</taxon>
        <taxon>Ecdysozoa</taxon>
        <taxon>Arthropoda</taxon>
        <taxon>Hexapoda</taxon>
        <taxon>Insecta</taxon>
        <taxon>Pterygota</taxon>
        <taxon>Neoptera</taxon>
        <taxon>Endopterygota</taxon>
        <taxon>Diptera</taxon>
        <taxon>Nematocera</taxon>
        <taxon>Chironomoidea</taxon>
        <taxon>Chironomidae</taxon>
        <taxon>Clunio</taxon>
    </lineage>
</organism>
<feature type="region of interest" description="Disordered" evidence="6">
    <location>
        <begin position="468"/>
        <end position="490"/>
    </location>
</feature>
<feature type="domain" description="C2H2-type" evidence="7">
    <location>
        <begin position="672"/>
        <end position="700"/>
    </location>
</feature>
<reference evidence="9 10" key="1">
    <citation type="submission" date="2015-04" db="EMBL/GenBank/DDBJ databases">
        <authorList>
            <person name="Syromyatnikov M.Y."/>
            <person name="Popov V.N."/>
        </authorList>
    </citation>
    <scope>NUCLEOTIDE SEQUENCE [LARGE SCALE GENOMIC DNA]</scope>
</reference>
<name>A0A1J1HT78_9DIPT</name>
<dbReference type="Gene3D" id="2.170.270.10">
    <property type="entry name" value="SET domain"/>
    <property type="match status" value="1"/>
</dbReference>
<feature type="compositionally biased region" description="Low complexity" evidence="6">
    <location>
        <begin position="63"/>
        <end position="88"/>
    </location>
</feature>
<dbReference type="InterPro" id="IPR013087">
    <property type="entry name" value="Znf_C2H2_type"/>
</dbReference>
<evidence type="ECO:0000259" key="8">
    <source>
        <dbReference type="PROSITE" id="PS50280"/>
    </source>
</evidence>
<dbReference type="InterPro" id="IPR036236">
    <property type="entry name" value="Znf_C2H2_sf"/>
</dbReference>
<evidence type="ECO:0000256" key="5">
    <source>
        <dbReference type="PROSITE-ProRule" id="PRU00042"/>
    </source>
</evidence>
<evidence type="ECO:0000313" key="10">
    <source>
        <dbReference type="Proteomes" id="UP000183832"/>
    </source>
</evidence>
<feature type="compositionally biased region" description="Low complexity" evidence="6">
    <location>
        <begin position="1489"/>
        <end position="1502"/>
    </location>
</feature>
<dbReference type="OrthoDB" id="6369905at2759"/>
<feature type="domain" description="C2H2-type" evidence="7">
    <location>
        <begin position="766"/>
        <end position="794"/>
    </location>
</feature>
<feature type="region of interest" description="Disordered" evidence="6">
    <location>
        <begin position="1005"/>
        <end position="1050"/>
    </location>
</feature>
<feature type="region of interest" description="Disordered" evidence="6">
    <location>
        <begin position="1"/>
        <end position="33"/>
    </location>
</feature>
<dbReference type="PROSITE" id="PS00028">
    <property type="entry name" value="ZINC_FINGER_C2H2_1"/>
    <property type="match status" value="5"/>
</dbReference>
<dbReference type="PANTHER" id="PTHR24379:SF121">
    <property type="entry name" value="C2H2-TYPE DOMAIN-CONTAINING PROTEIN"/>
    <property type="match status" value="1"/>
</dbReference>
<evidence type="ECO:0000256" key="4">
    <source>
        <dbReference type="ARBA" id="ARBA00022833"/>
    </source>
</evidence>
<dbReference type="STRING" id="568069.A0A1J1HT78"/>
<dbReference type="FunFam" id="3.30.160.60:FF:001536">
    <property type="entry name" value="CLUMA_CG004886, isoform A"/>
    <property type="match status" value="1"/>
</dbReference>
<dbReference type="GO" id="GO:0008270">
    <property type="term" value="F:zinc ion binding"/>
    <property type="evidence" value="ECO:0007669"/>
    <property type="project" value="UniProtKB-KW"/>
</dbReference>
<dbReference type="GO" id="GO:0008170">
    <property type="term" value="F:N-methyltransferase activity"/>
    <property type="evidence" value="ECO:0007669"/>
    <property type="project" value="UniProtKB-ARBA"/>
</dbReference>
<dbReference type="InterPro" id="IPR001214">
    <property type="entry name" value="SET_dom"/>
</dbReference>